<feature type="transmembrane region" description="Helical" evidence="6">
    <location>
        <begin position="34"/>
        <end position="54"/>
    </location>
</feature>
<evidence type="ECO:0000256" key="1">
    <source>
        <dbReference type="ARBA" id="ARBA00004141"/>
    </source>
</evidence>
<feature type="compositionally biased region" description="Basic and acidic residues" evidence="5">
    <location>
        <begin position="448"/>
        <end position="460"/>
    </location>
</feature>
<evidence type="ECO:0000256" key="4">
    <source>
        <dbReference type="ARBA" id="ARBA00023136"/>
    </source>
</evidence>
<feature type="transmembrane region" description="Helical" evidence="6">
    <location>
        <begin position="179"/>
        <end position="202"/>
    </location>
</feature>
<keyword evidence="2 6" id="KW-0812">Transmembrane</keyword>
<feature type="transmembrane region" description="Helical" evidence="6">
    <location>
        <begin position="256"/>
        <end position="276"/>
    </location>
</feature>
<dbReference type="Proteomes" id="UP000030669">
    <property type="component" value="Unassembled WGS sequence"/>
</dbReference>
<keyword evidence="4 6" id="KW-0472">Membrane</keyword>
<dbReference type="EMBL" id="KB469302">
    <property type="protein sequence ID" value="EPQ55002.1"/>
    <property type="molecule type" value="Genomic_DNA"/>
</dbReference>
<dbReference type="Pfam" id="PF03619">
    <property type="entry name" value="Solute_trans_a"/>
    <property type="match status" value="1"/>
</dbReference>
<evidence type="ECO:0000256" key="5">
    <source>
        <dbReference type="SAM" id="MobiDB-lite"/>
    </source>
</evidence>
<evidence type="ECO:0000256" key="2">
    <source>
        <dbReference type="ARBA" id="ARBA00022692"/>
    </source>
</evidence>
<dbReference type="HOGENOM" id="CLU_034016_0_0_1"/>
<name>S7Q686_GLOTA</name>
<dbReference type="OrthoDB" id="5348404at2759"/>
<dbReference type="STRING" id="670483.S7Q686"/>
<dbReference type="PANTHER" id="PTHR23423">
    <property type="entry name" value="ORGANIC SOLUTE TRANSPORTER-RELATED"/>
    <property type="match status" value="1"/>
</dbReference>
<dbReference type="InterPro" id="IPR005178">
    <property type="entry name" value="Ostalpha/TMEM184C"/>
</dbReference>
<dbReference type="SMART" id="SM01417">
    <property type="entry name" value="Solute_trans_a"/>
    <property type="match status" value="1"/>
</dbReference>
<sequence>MSNITDGRCWKELAPDTSPPLFQHGDIVFQAHHVGWIVCGFFTLVSLVASFWLINKHLQWYTNKREQRYIVRILFMVPLYAVVSFASYLFWNHATALLLIRDCYESTVLTSFFYLLLVYISPNPDEQKEAFRKQGLSREYDREAAKRGEPGRKWVFPFQGVKTKPADGMYFLQLMKWGVLQYCVIRPVTTLIAVTLNYMGLYCEDSYSPGWGHIYITVIVSISVSVAMYCLIQLYVPVSQELAPYKPLLKLFSVKAVVFLTFWQATGLSLLSMIGLIKDTKYMTADDINNGIAAILETFEMMCFAFLHFKAFTYRPYKPEAEYPAPPPERTPRLRSLGHAFDFRETLRELWDGCVYMWYRFRGKETDVLTRRSAVMEDVFGRSRVVWPAPEKGVRMEVEETVDVGGERQWLGVGDDYGYGLGYIRREKSEALEDQIEKELQKRGYTIKDEPPAGRWEKHAASPAATPGHEGRKRSWWRSIYERVSQSAGTIGGPVQVGRLPFRNYKLYQRTELHHSESSLPSRKAKDYRIQLKVLPQLI</sequence>
<accession>S7Q686</accession>
<evidence type="ECO:0000313" key="7">
    <source>
        <dbReference type="EMBL" id="EPQ55002.1"/>
    </source>
</evidence>
<dbReference type="KEGG" id="gtr:GLOTRDRAFT_121367"/>
<feature type="transmembrane region" description="Helical" evidence="6">
    <location>
        <begin position="103"/>
        <end position="121"/>
    </location>
</feature>
<feature type="transmembrane region" description="Helical" evidence="6">
    <location>
        <begin position="288"/>
        <end position="309"/>
    </location>
</feature>
<gene>
    <name evidence="7" type="ORF">GLOTRDRAFT_121367</name>
</gene>
<feature type="transmembrane region" description="Helical" evidence="6">
    <location>
        <begin position="69"/>
        <end position="91"/>
    </location>
</feature>
<keyword evidence="3 6" id="KW-1133">Transmembrane helix</keyword>
<evidence type="ECO:0000256" key="6">
    <source>
        <dbReference type="SAM" id="Phobius"/>
    </source>
</evidence>
<proteinExistence type="predicted"/>
<organism evidence="7 8">
    <name type="scientific">Gloeophyllum trabeum (strain ATCC 11539 / FP-39264 / Madison 617)</name>
    <name type="common">Brown rot fungus</name>
    <dbReference type="NCBI Taxonomy" id="670483"/>
    <lineage>
        <taxon>Eukaryota</taxon>
        <taxon>Fungi</taxon>
        <taxon>Dikarya</taxon>
        <taxon>Basidiomycota</taxon>
        <taxon>Agaricomycotina</taxon>
        <taxon>Agaricomycetes</taxon>
        <taxon>Gloeophyllales</taxon>
        <taxon>Gloeophyllaceae</taxon>
        <taxon>Gloeophyllum</taxon>
    </lineage>
</organism>
<comment type="subcellular location">
    <subcellularLocation>
        <location evidence="1">Membrane</location>
        <topology evidence="1">Multi-pass membrane protein</topology>
    </subcellularLocation>
</comment>
<keyword evidence="8" id="KW-1185">Reference proteome</keyword>
<evidence type="ECO:0000313" key="8">
    <source>
        <dbReference type="Proteomes" id="UP000030669"/>
    </source>
</evidence>
<feature type="transmembrane region" description="Helical" evidence="6">
    <location>
        <begin position="214"/>
        <end position="236"/>
    </location>
</feature>
<dbReference type="AlphaFoldDB" id="S7Q686"/>
<dbReference type="eggNOG" id="KOG2641">
    <property type="taxonomic scope" value="Eukaryota"/>
</dbReference>
<evidence type="ECO:0000256" key="3">
    <source>
        <dbReference type="ARBA" id="ARBA00022989"/>
    </source>
</evidence>
<dbReference type="RefSeq" id="XP_007866185.1">
    <property type="nucleotide sequence ID" value="XM_007867994.1"/>
</dbReference>
<protein>
    <submittedName>
        <fullName evidence="7">DUF300-domain-containing protein</fullName>
    </submittedName>
</protein>
<dbReference type="OMA" id="NYVGLYC"/>
<feature type="region of interest" description="Disordered" evidence="5">
    <location>
        <begin position="448"/>
        <end position="471"/>
    </location>
</feature>
<reference evidence="7 8" key="1">
    <citation type="journal article" date="2012" name="Science">
        <title>The Paleozoic origin of enzymatic lignin decomposition reconstructed from 31 fungal genomes.</title>
        <authorList>
            <person name="Floudas D."/>
            <person name="Binder M."/>
            <person name="Riley R."/>
            <person name="Barry K."/>
            <person name="Blanchette R.A."/>
            <person name="Henrissat B."/>
            <person name="Martinez A.T."/>
            <person name="Otillar R."/>
            <person name="Spatafora J.W."/>
            <person name="Yadav J.S."/>
            <person name="Aerts A."/>
            <person name="Benoit I."/>
            <person name="Boyd A."/>
            <person name="Carlson A."/>
            <person name="Copeland A."/>
            <person name="Coutinho P.M."/>
            <person name="de Vries R.P."/>
            <person name="Ferreira P."/>
            <person name="Findley K."/>
            <person name="Foster B."/>
            <person name="Gaskell J."/>
            <person name="Glotzer D."/>
            <person name="Gorecki P."/>
            <person name="Heitman J."/>
            <person name="Hesse C."/>
            <person name="Hori C."/>
            <person name="Igarashi K."/>
            <person name="Jurgens J.A."/>
            <person name="Kallen N."/>
            <person name="Kersten P."/>
            <person name="Kohler A."/>
            <person name="Kuees U."/>
            <person name="Kumar T.K.A."/>
            <person name="Kuo A."/>
            <person name="LaButti K."/>
            <person name="Larrondo L.F."/>
            <person name="Lindquist E."/>
            <person name="Ling A."/>
            <person name="Lombard V."/>
            <person name="Lucas S."/>
            <person name="Lundell T."/>
            <person name="Martin R."/>
            <person name="McLaughlin D.J."/>
            <person name="Morgenstern I."/>
            <person name="Morin E."/>
            <person name="Murat C."/>
            <person name="Nagy L.G."/>
            <person name="Nolan M."/>
            <person name="Ohm R.A."/>
            <person name="Patyshakuliyeva A."/>
            <person name="Rokas A."/>
            <person name="Ruiz-Duenas F.J."/>
            <person name="Sabat G."/>
            <person name="Salamov A."/>
            <person name="Samejima M."/>
            <person name="Schmutz J."/>
            <person name="Slot J.C."/>
            <person name="St John F."/>
            <person name="Stenlid J."/>
            <person name="Sun H."/>
            <person name="Sun S."/>
            <person name="Syed K."/>
            <person name="Tsang A."/>
            <person name="Wiebenga A."/>
            <person name="Young D."/>
            <person name="Pisabarro A."/>
            <person name="Eastwood D.C."/>
            <person name="Martin F."/>
            <person name="Cullen D."/>
            <person name="Grigoriev I.V."/>
            <person name="Hibbett D.S."/>
        </authorList>
    </citation>
    <scope>NUCLEOTIDE SEQUENCE [LARGE SCALE GENOMIC DNA]</scope>
    <source>
        <strain evidence="7 8">ATCC 11539</strain>
    </source>
</reference>
<dbReference type="GO" id="GO:0016020">
    <property type="term" value="C:membrane"/>
    <property type="evidence" value="ECO:0007669"/>
    <property type="project" value="UniProtKB-SubCell"/>
</dbReference>
<dbReference type="GeneID" id="19300737"/>